<dbReference type="EMBL" id="AOKF01000280">
    <property type="protein sequence ID" value="EPN68438.1"/>
    <property type="molecule type" value="Genomic_DNA"/>
</dbReference>
<organism evidence="1 2">
    <name type="scientific">Pseudomonas syringae pv. actinidiae ICMP 19096</name>
    <dbReference type="NCBI Taxonomy" id="1194405"/>
    <lineage>
        <taxon>Bacteria</taxon>
        <taxon>Pseudomonadati</taxon>
        <taxon>Pseudomonadota</taxon>
        <taxon>Gammaproteobacteria</taxon>
        <taxon>Pseudomonadales</taxon>
        <taxon>Pseudomonadaceae</taxon>
        <taxon>Pseudomonas</taxon>
        <taxon>Pseudomonas syringae</taxon>
    </lineage>
</organism>
<reference evidence="1 2" key="1">
    <citation type="journal article" date="2013" name="PLoS Pathog.">
        <title>Genomic analysis of the Kiwifruit pathogen Pseudomonas syringae pv. actinidiae provides insight into the origins of an emergent plant disease.</title>
        <authorList>
            <person name="McCann H.C."/>
            <person name="Rikkerink E.H."/>
            <person name="Bertels F."/>
            <person name="Fiers M."/>
            <person name="Lu A."/>
            <person name="Rees-George J."/>
            <person name="Andersen M.T."/>
            <person name="Gleave A.P."/>
            <person name="Haubold B."/>
            <person name="Wohlers M.W."/>
            <person name="Guttman D.S."/>
            <person name="Wang P.W."/>
            <person name="Straub C."/>
            <person name="Vanneste J.L."/>
            <person name="Rainey P.B."/>
            <person name="Templeton M.D."/>
        </authorList>
    </citation>
    <scope>NUCLEOTIDE SEQUENCE [LARGE SCALE GENOMIC DNA]</scope>
    <source>
        <strain evidence="1 2">ICMP 19096</strain>
    </source>
</reference>
<feature type="non-terminal residue" evidence="1">
    <location>
        <position position="1"/>
    </location>
</feature>
<dbReference type="AlphaFoldDB" id="A0A656K3U9"/>
<proteinExistence type="predicted"/>
<evidence type="ECO:0000313" key="1">
    <source>
        <dbReference type="EMBL" id="EPN68438.1"/>
    </source>
</evidence>
<sequence>QPLPSAAPLLGDLLIEQGLLDREVFRKAMLGYRPHVHGRIGDYLVDIGVLPRETIEQAVARQHNHYHADDQTEQPL</sequence>
<accession>A0A656K3U9</accession>
<dbReference type="SUPFAM" id="SSF160246">
    <property type="entry name" value="EspE N-terminal domain-like"/>
    <property type="match status" value="1"/>
</dbReference>
<protein>
    <submittedName>
        <fullName evidence="1">Bacteriophage N4 adsorption protein B</fullName>
    </submittedName>
</protein>
<name>A0A656K3U9_PSESF</name>
<comment type="caution">
    <text evidence="1">The sequence shown here is derived from an EMBL/GenBank/DDBJ whole genome shotgun (WGS) entry which is preliminary data.</text>
</comment>
<evidence type="ECO:0000313" key="2">
    <source>
        <dbReference type="Proteomes" id="UP000018849"/>
    </source>
</evidence>
<gene>
    <name evidence="1" type="primary">nfrB</name>
    <name evidence="1" type="ORF">A245_03623</name>
</gene>
<dbReference type="Proteomes" id="UP000018849">
    <property type="component" value="Unassembled WGS sequence"/>
</dbReference>
<dbReference type="InterPro" id="IPR037257">
    <property type="entry name" value="T2SS_E_N_sf"/>
</dbReference>